<proteinExistence type="predicted"/>
<reference evidence="1" key="2">
    <citation type="journal article" date="2015" name="Data Brief">
        <title>Shoot transcriptome of the giant reed, Arundo donax.</title>
        <authorList>
            <person name="Barrero R.A."/>
            <person name="Guerrero F.D."/>
            <person name="Moolhuijzen P."/>
            <person name="Goolsby J.A."/>
            <person name="Tidwell J."/>
            <person name="Bellgard S.E."/>
            <person name="Bellgard M.I."/>
        </authorList>
    </citation>
    <scope>NUCLEOTIDE SEQUENCE</scope>
    <source>
        <tissue evidence="1">Shoot tissue taken approximately 20 cm above the soil surface</tissue>
    </source>
</reference>
<sequence>MAVWDFLKGDSSARMFNPSNALLLDATSKHNLRNIKIQHLQHKKLTSATLTEGPKWRLGW</sequence>
<dbReference type="EMBL" id="GBRH01225924">
    <property type="protein sequence ID" value="JAD71971.1"/>
    <property type="molecule type" value="Transcribed_RNA"/>
</dbReference>
<dbReference type="AlphaFoldDB" id="A0A0A9C8S9"/>
<protein>
    <submittedName>
        <fullName evidence="1">Uncharacterized protein</fullName>
    </submittedName>
</protein>
<evidence type="ECO:0000313" key="1">
    <source>
        <dbReference type="EMBL" id="JAD71971.1"/>
    </source>
</evidence>
<accession>A0A0A9C8S9</accession>
<organism evidence="1">
    <name type="scientific">Arundo donax</name>
    <name type="common">Giant reed</name>
    <name type="synonym">Donax arundinaceus</name>
    <dbReference type="NCBI Taxonomy" id="35708"/>
    <lineage>
        <taxon>Eukaryota</taxon>
        <taxon>Viridiplantae</taxon>
        <taxon>Streptophyta</taxon>
        <taxon>Embryophyta</taxon>
        <taxon>Tracheophyta</taxon>
        <taxon>Spermatophyta</taxon>
        <taxon>Magnoliopsida</taxon>
        <taxon>Liliopsida</taxon>
        <taxon>Poales</taxon>
        <taxon>Poaceae</taxon>
        <taxon>PACMAD clade</taxon>
        <taxon>Arundinoideae</taxon>
        <taxon>Arundineae</taxon>
        <taxon>Arundo</taxon>
    </lineage>
</organism>
<reference evidence="1" key="1">
    <citation type="submission" date="2014-09" db="EMBL/GenBank/DDBJ databases">
        <authorList>
            <person name="Magalhaes I.L.F."/>
            <person name="Oliveira U."/>
            <person name="Santos F.R."/>
            <person name="Vidigal T.H.D.A."/>
            <person name="Brescovit A.D."/>
            <person name="Santos A.J."/>
        </authorList>
    </citation>
    <scope>NUCLEOTIDE SEQUENCE</scope>
    <source>
        <tissue evidence="1">Shoot tissue taken approximately 20 cm above the soil surface</tissue>
    </source>
</reference>
<name>A0A0A9C8S9_ARUDO</name>